<comment type="caution">
    <text evidence="15">The sequence shown here is derived from an EMBL/GenBank/DDBJ whole genome shotgun (WGS) entry which is preliminary data.</text>
</comment>
<evidence type="ECO:0000256" key="10">
    <source>
        <dbReference type="ARBA" id="ARBA00023324"/>
    </source>
</evidence>
<evidence type="ECO:0000256" key="12">
    <source>
        <dbReference type="RuleBase" id="RU000498"/>
    </source>
</evidence>
<dbReference type="PANTHER" id="PTHR11465:SF9">
    <property type="entry name" value="CATALASE"/>
    <property type="match status" value="1"/>
</dbReference>
<evidence type="ECO:0000313" key="15">
    <source>
        <dbReference type="EMBL" id="CAI3957085.1"/>
    </source>
</evidence>
<keyword evidence="7 12" id="KW-0479">Metal-binding</keyword>
<evidence type="ECO:0000256" key="13">
    <source>
        <dbReference type="SAM" id="MobiDB-lite"/>
    </source>
</evidence>
<comment type="function">
    <text evidence="2">Decomposes hydrogen peroxide into water and oxygen; serves to protect cells from the toxic effects of hydrogen peroxide.</text>
</comment>
<feature type="region of interest" description="Disordered" evidence="13">
    <location>
        <begin position="1"/>
        <end position="26"/>
    </location>
</feature>
<evidence type="ECO:0000259" key="14">
    <source>
        <dbReference type="SMART" id="SM01060"/>
    </source>
</evidence>
<evidence type="ECO:0000256" key="3">
    <source>
        <dbReference type="ARBA" id="ARBA00005329"/>
    </source>
</evidence>
<dbReference type="InterPro" id="IPR024711">
    <property type="entry name" value="Catalase_clade1/3"/>
</dbReference>
<dbReference type="EMBL" id="CAMXCH010000007">
    <property type="protein sequence ID" value="CAI3957085.1"/>
    <property type="molecule type" value="Genomic_DNA"/>
</dbReference>
<comment type="catalytic activity">
    <reaction evidence="11 12">
        <text>2 H2O2 = O2 + 2 H2O</text>
        <dbReference type="Rhea" id="RHEA:20309"/>
        <dbReference type="ChEBI" id="CHEBI:15377"/>
        <dbReference type="ChEBI" id="CHEBI:15379"/>
        <dbReference type="ChEBI" id="CHEBI:16240"/>
        <dbReference type="EC" id="1.11.1.6"/>
    </reaction>
</comment>
<dbReference type="InterPro" id="IPR010582">
    <property type="entry name" value="Catalase_immune_responsive"/>
</dbReference>
<sequence>MSKKTLTGANGAPIADNQNSRTAGPRGPVLIDDFNLIEKLAHFNRENIPERRVHAKGAGAHGTFVVTKDITQYTNANLFNTIGKKTPMLARFSTVGGERGSADTARDPRGFSLKFYTEEGNWDIVGNNTPVFFIRDAIKFPDFIHTQKRYPKSNLKDSGMMWDFFSLSPEALHQVTILFSDRGIPDGFRFMHGYGSHTYSLINKDGVRTWVKWHYRTQQGIKNLDPEKAGELAGSNPDYATEDLFNAIEKGDYPKWGVYIQVMTEEQAKNYKENPFDVTKVWSQKEFPLHEVGYFELNRNPENYFAEVEQAAFAPSNVVPGTGLSPDKMLQGRVFAYADAQRYRIGTNYQQLPINAPKCPYANYQRDGAMRLDQNGGGSPNYEPNSYVNAPKQTNKPEPLFPVDLSGAAGQYDHRTDSDYYSQPAALFKLMNAEQKELLISNLAASMQGVKQEILERVLAHFVKIDPEYGQGIAKKLNIKLN</sequence>
<dbReference type="Gene3D" id="2.40.180.10">
    <property type="entry name" value="Catalase core domain"/>
    <property type="match status" value="1"/>
</dbReference>
<feature type="domain" description="Catalase core" evidence="14">
    <location>
        <begin position="7"/>
        <end position="391"/>
    </location>
</feature>
<dbReference type="EC" id="1.11.1.6" evidence="4 12"/>
<keyword evidence="16" id="KW-1185">Reference proteome</keyword>
<evidence type="ECO:0000256" key="11">
    <source>
        <dbReference type="ARBA" id="ARBA00049254"/>
    </source>
</evidence>
<name>A0ABM9HU39_9PROT</name>
<dbReference type="PIRSF" id="PIRSF038928">
    <property type="entry name" value="Catalase_clade1-3"/>
    <property type="match status" value="1"/>
</dbReference>
<dbReference type="InterPro" id="IPR020835">
    <property type="entry name" value="Catalase_sf"/>
</dbReference>
<evidence type="ECO:0000256" key="1">
    <source>
        <dbReference type="ARBA" id="ARBA00001971"/>
    </source>
</evidence>
<dbReference type="PROSITE" id="PS00437">
    <property type="entry name" value="CATALASE_1"/>
    <property type="match status" value="1"/>
</dbReference>
<dbReference type="Proteomes" id="UP001154272">
    <property type="component" value="Unassembled WGS sequence"/>
</dbReference>
<dbReference type="InterPro" id="IPR040333">
    <property type="entry name" value="Catalase_3"/>
</dbReference>
<comment type="similarity">
    <text evidence="3 12">Belongs to the catalase family.</text>
</comment>
<dbReference type="InterPro" id="IPR002226">
    <property type="entry name" value="Catalase_haem_BS"/>
</dbReference>
<evidence type="ECO:0000256" key="4">
    <source>
        <dbReference type="ARBA" id="ARBA00012314"/>
    </source>
</evidence>
<evidence type="ECO:0000256" key="7">
    <source>
        <dbReference type="ARBA" id="ARBA00022723"/>
    </source>
</evidence>
<keyword evidence="6 12" id="KW-0349">Heme</keyword>
<protein>
    <recommendedName>
        <fullName evidence="4 12">Catalase</fullName>
        <ecNumber evidence="4 12">1.11.1.6</ecNumber>
    </recommendedName>
</protein>
<dbReference type="Pfam" id="PF00199">
    <property type="entry name" value="Catalase"/>
    <property type="match status" value="1"/>
</dbReference>
<keyword evidence="5 12" id="KW-0575">Peroxidase</keyword>
<dbReference type="InterPro" id="IPR011614">
    <property type="entry name" value="Catalase_core"/>
</dbReference>
<dbReference type="Pfam" id="PF06628">
    <property type="entry name" value="Catalase-rel"/>
    <property type="match status" value="1"/>
</dbReference>
<dbReference type="PANTHER" id="PTHR11465">
    <property type="entry name" value="CATALASE"/>
    <property type="match status" value="1"/>
</dbReference>
<dbReference type="PROSITE" id="PS51402">
    <property type="entry name" value="CATALASE_3"/>
    <property type="match status" value="1"/>
</dbReference>
<evidence type="ECO:0000256" key="9">
    <source>
        <dbReference type="ARBA" id="ARBA00023004"/>
    </source>
</evidence>
<dbReference type="SMART" id="SM01060">
    <property type="entry name" value="Catalase"/>
    <property type="match status" value="1"/>
</dbReference>
<reference evidence="15" key="1">
    <citation type="submission" date="2022-10" db="EMBL/GenBank/DDBJ databases">
        <authorList>
            <person name="Botero Cardona J."/>
        </authorList>
    </citation>
    <scope>NUCLEOTIDE SEQUENCE</scope>
    <source>
        <strain evidence="15">R-83534</strain>
    </source>
</reference>
<accession>A0ABM9HU39</accession>
<keyword evidence="9 12" id="KW-0408">Iron</keyword>
<dbReference type="PRINTS" id="PR00067">
    <property type="entry name" value="CATALASE"/>
</dbReference>
<evidence type="ECO:0000313" key="16">
    <source>
        <dbReference type="Proteomes" id="UP001154272"/>
    </source>
</evidence>
<evidence type="ECO:0000256" key="2">
    <source>
        <dbReference type="ARBA" id="ARBA00002974"/>
    </source>
</evidence>
<keyword evidence="10 12" id="KW-0376">Hydrogen peroxide</keyword>
<keyword evidence="8 12" id="KW-0560">Oxidoreductase</keyword>
<evidence type="ECO:0000256" key="8">
    <source>
        <dbReference type="ARBA" id="ARBA00023002"/>
    </source>
</evidence>
<dbReference type="CDD" id="cd08156">
    <property type="entry name" value="catalase_clade_3"/>
    <property type="match status" value="1"/>
</dbReference>
<gene>
    <name evidence="15" type="ORF">R83534S58_LOCUS2070</name>
</gene>
<proteinExistence type="inferred from homology"/>
<evidence type="ECO:0000256" key="5">
    <source>
        <dbReference type="ARBA" id="ARBA00022559"/>
    </source>
</evidence>
<dbReference type="SUPFAM" id="SSF56634">
    <property type="entry name" value="Heme-dependent catalase-like"/>
    <property type="match status" value="1"/>
</dbReference>
<dbReference type="RefSeq" id="WP_282024727.1">
    <property type="nucleotide sequence ID" value="NZ_CAMXCH010000007.1"/>
</dbReference>
<evidence type="ECO:0000256" key="6">
    <source>
        <dbReference type="ARBA" id="ARBA00022617"/>
    </source>
</evidence>
<comment type="cofactor">
    <cofactor evidence="1">
        <name>heme</name>
        <dbReference type="ChEBI" id="CHEBI:30413"/>
    </cofactor>
</comment>
<dbReference type="PROSITE" id="PS00438">
    <property type="entry name" value="CATALASE_2"/>
    <property type="match status" value="1"/>
</dbReference>
<dbReference type="InterPro" id="IPR024708">
    <property type="entry name" value="Catalase_AS"/>
</dbReference>
<organism evidence="15 16">
    <name type="scientific">Commensalibacter papalotli</name>
    <name type="common">ex Botero et al. 2024</name>
    <dbReference type="NCBI Taxonomy" id="2972766"/>
    <lineage>
        <taxon>Bacteria</taxon>
        <taxon>Pseudomonadati</taxon>
        <taxon>Pseudomonadota</taxon>
        <taxon>Alphaproteobacteria</taxon>
        <taxon>Acetobacterales</taxon>
        <taxon>Acetobacteraceae</taxon>
    </lineage>
</organism>
<dbReference type="InterPro" id="IPR018028">
    <property type="entry name" value="Catalase"/>
</dbReference>